<keyword evidence="3" id="KW-0812">Transmembrane</keyword>
<organism evidence="6 7">
    <name type="scientific">Paramuricea clavata</name>
    <name type="common">Red gorgonian</name>
    <name type="synonym">Violescent sea-whip</name>
    <dbReference type="NCBI Taxonomy" id="317549"/>
    <lineage>
        <taxon>Eukaryota</taxon>
        <taxon>Metazoa</taxon>
        <taxon>Cnidaria</taxon>
        <taxon>Anthozoa</taxon>
        <taxon>Octocorallia</taxon>
        <taxon>Malacalcyonacea</taxon>
        <taxon>Plexauridae</taxon>
        <taxon>Paramuricea</taxon>
    </lineage>
</organism>
<keyword evidence="7" id="KW-1185">Reference proteome</keyword>
<keyword evidence="4" id="KW-1133">Transmembrane helix</keyword>
<evidence type="ECO:0000256" key="3">
    <source>
        <dbReference type="ARBA" id="ARBA00022692"/>
    </source>
</evidence>
<dbReference type="OrthoDB" id="340608at2759"/>
<evidence type="ECO:0000313" key="6">
    <source>
        <dbReference type="EMBL" id="CAB3988491.1"/>
    </source>
</evidence>
<dbReference type="Proteomes" id="UP001152795">
    <property type="component" value="Unassembled WGS sequence"/>
</dbReference>
<dbReference type="InterPro" id="IPR005045">
    <property type="entry name" value="CDC50/LEM3_fam"/>
</dbReference>
<dbReference type="AlphaFoldDB" id="A0A6S7GVJ6"/>
<gene>
    <name evidence="6" type="ORF">PACLA_8A017448</name>
</gene>
<reference evidence="6" key="1">
    <citation type="submission" date="2020-04" db="EMBL/GenBank/DDBJ databases">
        <authorList>
            <person name="Alioto T."/>
            <person name="Alioto T."/>
            <person name="Gomez Garrido J."/>
        </authorList>
    </citation>
    <scope>NUCLEOTIDE SEQUENCE</scope>
    <source>
        <strain evidence="6">A484AB</strain>
    </source>
</reference>
<comment type="similarity">
    <text evidence="2">Belongs to the CDC50/LEM3 family.</text>
</comment>
<evidence type="ECO:0000256" key="2">
    <source>
        <dbReference type="ARBA" id="ARBA00009457"/>
    </source>
</evidence>
<dbReference type="GO" id="GO:0005886">
    <property type="term" value="C:plasma membrane"/>
    <property type="evidence" value="ECO:0007669"/>
    <property type="project" value="TreeGrafter"/>
</dbReference>
<dbReference type="GO" id="GO:0005794">
    <property type="term" value="C:Golgi apparatus"/>
    <property type="evidence" value="ECO:0007669"/>
    <property type="project" value="TreeGrafter"/>
</dbReference>
<evidence type="ECO:0000256" key="1">
    <source>
        <dbReference type="ARBA" id="ARBA00004141"/>
    </source>
</evidence>
<accession>A0A6S7GVJ6</accession>
<evidence type="ECO:0000256" key="5">
    <source>
        <dbReference type="ARBA" id="ARBA00023136"/>
    </source>
</evidence>
<comment type="subcellular location">
    <subcellularLocation>
        <location evidence="1">Membrane</location>
        <topology evidence="1">Multi-pass membrane protein</topology>
    </subcellularLocation>
</comment>
<dbReference type="GO" id="GO:0005783">
    <property type="term" value="C:endoplasmic reticulum"/>
    <property type="evidence" value="ECO:0007669"/>
    <property type="project" value="TreeGrafter"/>
</dbReference>
<dbReference type="PANTHER" id="PTHR10926">
    <property type="entry name" value="CELL CYCLE CONTROL PROTEIN 50"/>
    <property type="match status" value="1"/>
</dbReference>
<dbReference type="Pfam" id="PF03381">
    <property type="entry name" value="CDC50"/>
    <property type="match status" value="1"/>
</dbReference>
<comment type="caution">
    <text evidence="6">The sequence shown here is derived from an EMBL/GenBank/DDBJ whole genome shotgun (WGS) entry which is preliminary data.</text>
</comment>
<evidence type="ECO:0000256" key="4">
    <source>
        <dbReference type="ARBA" id="ARBA00022989"/>
    </source>
</evidence>
<dbReference type="PANTHER" id="PTHR10926:SF0">
    <property type="entry name" value="CDC50, ISOFORM A"/>
    <property type="match status" value="1"/>
</dbReference>
<evidence type="ECO:0000313" key="7">
    <source>
        <dbReference type="Proteomes" id="UP001152795"/>
    </source>
</evidence>
<protein>
    <submittedName>
        <fullName evidence="6">Cell cycle control 50A isoform X2</fullName>
    </submittedName>
</protein>
<dbReference type="EMBL" id="CACRXK020001331">
    <property type="protein sequence ID" value="CAB3988491.1"/>
    <property type="molecule type" value="Genomic_DNA"/>
</dbReference>
<proteinExistence type="inferred from homology"/>
<name>A0A6S7GVJ6_PARCT</name>
<sequence>MEDIDGTNSRRPKNSAFKQQRLKAWQPILTAQVATIFFLIIFVLFIVLGAVLFVASNSVREKKVEYTHCNKYGKDKKCEDYLEENSNETCECRMKFELSDDIEKQVYLYYGLSNFYQNHRRYVRSRDDAQLRGDLSQSVSSDCKPYAEGYYKPNQTRAIAPCGTIANSLFNGKKT</sequence>
<keyword evidence="5" id="KW-0472">Membrane</keyword>